<accession>A0A5C5YET9</accession>
<dbReference type="AlphaFoldDB" id="A0A5C5YET9"/>
<protein>
    <submittedName>
        <fullName evidence="1">Uncharacterized protein</fullName>
    </submittedName>
</protein>
<dbReference type="Proteomes" id="UP000318053">
    <property type="component" value="Unassembled WGS sequence"/>
</dbReference>
<comment type="caution">
    <text evidence="1">The sequence shown here is derived from an EMBL/GenBank/DDBJ whole genome shotgun (WGS) entry which is preliminary data.</text>
</comment>
<evidence type="ECO:0000313" key="1">
    <source>
        <dbReference type="EMBL" id="TWT74267.1"/>
    </source>
</evidence>
<organism evidence="1 2">
    <name type="scientific">Allorhodopirellula solitaria</name>
    <dbReference type="NCBI Taxonomy" id="2527987"/>
    <lineage>
        <taxon>Bacteria</taxon>
        <taxon>Pseudomonadati</taxon>
        <taxon>Planctomycetota</taxon>
        <taxon>Planctomycetia</taxon>
        <taxon>Pirellulales</taxon>
        <taxon>Pirellulaceae</taxon>
        <taxon>Allorhodopirellula</taxon>
    </lineage>
</organism>
<evidence type="ECO:0000313" key="2">
    <source>
        <dbReference type="Proteomes" id="UP000318053"/>
    </source>
</evidence>
<keyword evidence="2" id="KW-1185">Reference proteome</keyword>
<gene>
    <name evidence="1" type="ORF">CA85_11540</name>
</gene>
<sequence length="101" mass="11201">MTYKIAAAMALPRWKTCLESFFSYSFAKQSLTRTNATSDGFAAVGIPESTDGSARREKADTWKHWGEELRRAEPSGYGRSPFPQPLQFPSARSFAANTLCS</sequence>
<name>A0A5C5YET9_9BACT</name>
<reference evidence="1 2" key="1">
    <citation type="submission" date="2019-02" db="EMBL/GenBank/DDBJ databases">
        <title>Deep-cultivation of Planctomycetes and their phenomic and genomic characterization uncovers novel biology.</title>
        <authorList>
            <person name="Wiegand S."/>
            <person name="Jogler M."/>
            <person name="Boedeker C."/>
            <person name="Pinto D."/>
            <person name="Vollmers J."/>
            <person name="Rivas-Marin E."/>
            <person name="Kohn T."/>
            <person name="Peeters S.H."/>
            <person name="Heuer A."/>
            <person name="Rast P."/>
            <person name="Oberbeckmann S."/>
            <person name="Bunk B."/>
            <person name="Jeske O."/>
            <person name="Meyerdierks A."/>
            <person name="Storesund J.E."/>
            <person name="Kallscheuer N."/>
            <person name="Luecker S."/>
            <person name="Lage O.M."/>
            <person name="Pohl T."/>
            <person name="Merkel B.J."/>
            <person name="Hornburger P."/>
            <person name="Mueller R.-W."/>
            <person name="Bruemmer F."/>
            <person name="Labrenz M."/>
            <person name="Spormann A.M."/>
            <person name="Op Den Camp H."/>
            <person name="Overmann J."/>
            <person name="Amann R."/>
            <person name="Jetten M.S.M."/>
            <person name="Mascher T."/>
            <person name="Medema M.H."/>
            <person name="Devos D.P."/>
            <person name="Kaster A.-K."/>
            <person name="Ovreas L."/>
            <person name="Rohde M."/>
            <person name="Galperin M.Y."/>
            <person name="Jogler C."/>
        </authorList>
    </citation>
    <scope>NUCLEOTIDE SEQUENCE [LARGE SCALE GENOMIC DNA]</scope>
    <source>
        <strain evidence="1 2">CA85</strain>
    </source>
</reference>
<proteinExistence type="predicted"/>
<dbReference type="EMBL" id="SJPK01000002">
    <property type="protein sequence ID" value="TWT74267.1"/>
    <property type="molecule type" value="Genomic_DNA"/>
</dbReference>